<keyword evidence="15" id="KW-1185">Reference proteome</keyword>
<dbReference type="EC" id="1.3.3.6" evidence="4"/>
<dbReference type="FunFam" id="1.20.140.10:FF:000007">
    <property type="entry name" value="Acyl-coenzyme A oxidase"/>
    <property type="match status" value="1"/>
</dbReference>
<name>A0A852VSC1_9MICO</name>
<keyword evidence="7" id="KW-0276">Fatty acid metabolism</keyword>
<evidence type="ECO:0000256" key="3">
    <source>
        <dbReference type="ARBA" id="ARBA00006288"/>
    </source>
</evidence>
<evidence type="ECO:0000256" key="10">
    <source>
        <dbReference type="ARBA" id="ARBA00023140"/>
    </source>
</evidence>
<feature type="domain" description="Acyl-CoA oxidase/dehydrogenase middle" evidence="12">
    <location>
        <begin position="137"/>
        <end position="246"/>
    </location>
</feature>
<evidence type="ECO:0000256" key="6">
    <source>
        <dbReference type="ARBA" id="ARBA00022827"/>
    </source>
</evidence>
<evidence type="ECO:0000256" key="8">
    <source>
        <dbReference type="ARBA" id="ARBA00023002"/>
    </source>
</evidence>
<dbReference type="PIRSF" id="PIRSF000168">
    <property type="entry name" value="Acyl-CoA_oxidase"/>
    <property type="match status" value="1"/>
</dbReference>
<comment type="similarity">
    <text evidence="3">Belongs to the acyl-CoA oxidase family.</text>
</comment>
<dbReference type="InterPro" id="IPR012258">
    <property type="entry name" value="Acyl-CoA_oxidase"/>
</dbReference>
<dbReference type="Gene3D" id="1.20.140.10">
    <property type="entry name" value="Butyryl-CoA Dehydrogenase, subunit A, domain 3"/>
    <property type="match status" value="2"/>
</dbReference>
<dbReference type="InterPro" id="IPR009100">
    <property type="entry name" value="AcylCoA_DH/oxidase_NM_dom_sf"/>
</dbReference>
<evidence type="ECO:0000256" key="4">
    <source>
        <dbReference type="ARBA" id="ARBA00012870"/>
    </source>
</evidence>
<dbReference type="FunFam" id="2.40.110.10:FF:000005">
    <property type="entry name" value="Acyl-coenzyme A oxidase"/>
    <property type="match status" value="1"/>
</dbReference>
<dbReference type="SUPFAM" id="SSF47203">
    <property type="entry name" value="Acyl-CoA dehydrogenase C-terminal domain-like"/>
    <property type="match status" value="2"/>
</dbReference>
<evidence type="ECO:0000256" key="2">
    <source>
        <dbReference type="ARBA" id="ARBA00004275"/>
    </source>
</evidence>
<keyword evidence="6" id="KW-0274">FAD</keyword>
<evidence type="ECO:0000259" key="12">
    <source>
        <dbReference type="Pfam" id="PF02770"/>
    </source>
</evidence>
<dbReference type="Pfam" id="PF01756">
    <property type="entry name" value="ACOX"/>
    <property type="match status" value="1"/>
</dbReference>
<comment type="subcellular location">
    <subcellularLocation>
        <location evidence="2">Peroxisome</location>
    </subcellularLocation>
</comment>
<dbReference type="InterPro" id="IPR036250">
    <property type="entry name" value="AcylCo_DH-like_C"/>
</dbReference>
<comment type="cofactor">
    <cofactor evidence="1">
        <name>FAD</name>
        <dbReference type="ChEBI" id="CHEBI:57692"/>
    </cofactor>
</comment>
<organism evidence="14 15">
    <name type="scientific">Janibacter cremeus</name>
    <dbReference type="NCBI Taxonomy" id="1285192"/>
    <lineage>
        <taxon>Bacteria</taxon>
        <taxon>Bacillati</taxon>
        <taxon>Actinomycetota</taxon>
        <taxon>Actinomycetes</taxon>
        <taxon>Micrococcales</taxon>
        <taxon>Intrasporangiaceae</taxon>
        <taxon>Janibacter</taxon>
    </lineage>
</organism>
<keyword evidence="10" id="KW-0576">Peroxisome</keyword>
<dbReference type="PANTHER" id="PTHR10909">
    <property type="entry name" value="ELECTRON TRANSPORT OXIDOREDUCTASE"/>
    <property type="match status" value="1"/>
</dbReference>
<evidence type="ECO:0000256" key="1">
    <source>
        <dbReference type="ARBA" id="ARBA00001974"/>
    </source>
</evidence>
<proteinExistence type="inferred from homology"/>
<dbReference type="FunFam" id="1.20.140.10:FF:000010">
    <property type="entry name" value="Acyl-coenzyme A oxidase"/>
    <property type="match status" value="1"/>
</dbReference>
<gene>
    <name evidence="14" type="ORF">BJY20_000127</name>
</gene>
<evidence type="ECO:0000259" key="13">
    <source>
        <dbReference type="Pfam" id="PF22924"/>
    </source>
</evidence>
<dbReference type="Pfam" id="PF22924">
    <property type="entry name" value="ACOX_C_alpha1"/>
    <property type="match status" value="1"/>
</dbReference>
<feature type="domain" description="Acyl-CoA oxidase C-alpha1" evidence="13">
    <location>
        <begin position="282"/>
        <end position="440"/>
    </location>
</feature>
<dbReference type="RefSeq" id="WP_185989750.1">
    <property type="nucleotide sequence ID" value="NZ_JACCAE010000001.1"/>
</dbReference>
<dbReference type="Pfam" id="PF02770">
    <property type="entry name" value="Acyl-CoA_dh_M"/>
    <property type="match status" value="1"/>
</dbReference>
<evidence type="ECO:0000313" key="14">
    <source>
        <dbReference type="EMBL" id="NYF96735.1"/>
    </source>
</evidence>
<dbReference type="InterPro" id="IPR002655">
    <property type="entry name" value="Acyl-CoA_oxidase_C"/>
</dbReference>
<dbReference type="GO" id="GO:0003997">
    <property type="term" value="F:acyl-CoA oxidase activity"/>
    <property type="evidence" value="ECO:0007669"/>
    <property type="project" value="UniProtKB-EC"/>
</dbReference>
<protein>
    <recommendedName>
        <fullName evidence="4">acyl-CoA oxidase</fullName>
        <ecNumber evidence="4">1.3.3.6</ecNumber>
    </recommendedName>
</protein>
<dbReference type="Gene3D" id="2.40.110.10">
    <property type="entry name" value="Butyryl-CoA Dehydrogenase, subunit A, domain 2"/>
    <property type="match status" value="1"/>
</dbReference>
<sequence length="645" mass="69521">MVTSESPKDPAADQIRTVLDGRWADVRQHLRADPDFPVAVPALELGLDEHRARTLDACRALAGSDFVLGAVPPEQGGTGDLGGSITGLEMLGHGDLSVMIKAGVQFGLFGGAISNLGTARHHDAHLQDALQLDLPGAYAMTETGHGSDVQSLLTTATHDPETDEIVIHSPSPAARKDYIGGAARDARMAAVFAQLVVAGEDHGVHCVLVPIRDEEGRAMPGVTITDCGPKMGLRGVDNGRLMFDQVRVPRQNLLNRYGDIDDEGNYTSPIESKNRRFFTMLGTLVRGRITVGAGAGAAARSALAVAIEYGLHRTQFHYPDGEHEVVILDYRGHQRKLLPRLARSYALALAQNAIIARMHDIAVGAESSENAQRELEARAAGLKAVTTWHATDTIQACREACGGAGYMSANRFTDLKADTDVFATFEGDNTILLQLVAKGMLTNYQADFADLDTAGAILFGARQLSTSVIEHTIGGSLIQRLLSGAPGRDGDDALRDRGGQLALFEDRESHMTETLAMRLRRSGDDGSDSFRVFNDAQDHLLEAAHAHMDRVVLEAFVTALDDAAQGPGRDLLEKVCDLFVLSSVEENRAWYLEHGRLSAGQAKGVVARVNELCDELRPHASTLVDAFGIPDEWLTTEMMDDLAQF</sequence>
<dbReference type="InterPro" id="IPR006091">
    <property type="entry name" value="Acyl-CoA_Oxase/DH_mid-dom"/>
</dbReference>
<evidence type="ECO:0000313" key="15">
    <source>
        <dbReference type="Proteomes" id="UP000554054"/>
    </source>
</evidence>
<keyword evidence="9" id="KW-0443">Lipid metabolism</keyword>
<accession>A0A852VSC1</accession>
<feature type="domain" description="Acyl-CoA oxidase C-terminal" evidence="11">
    <location>
        <begin position="501"/>
        <end position="634"/>
    </location>
</feature>
<comment type="caution">
    <text evidence="14">The sequence shown here is derived from an EMBL/GenBank/DDBJ whole genome shotgun (WGS) entry which is preliminary data.</text>
</comment>
<dbReference type="GO" id="GO:0033540">
    <property type="term" value="P:fatty acid beta-oxidation using acyl-CoA oxidase"/>
    <property type="evidence" value="ECO:0007669"/>
    <property type="project" value="TreeGrafter"/>
</dbReference>
<dbReference type="EMBL" id="JACCAE010000001">
    <property type="protein sequence ID" value="NYF96735.1"/>
    <property type="molecule type" value="Genomic_DNA"/>
</dbReference>
<dbReference type="AlphaFoldDB" id="A0A852VSC1"/>
<evidence type="ECO:0000259" key="11">
    <source>
        <dbReference type="Pfam" id="PF01756"/>
    </source>
</evidence>
<dbReference type="Proteomes" id="UP000554054">
    <property type="component" value="Unassembled WGS sequence"/>
</dbReference>
<evidence type="ECO:0000256" key="7">
    <source>
        <dbReference type="ARBA" id="ARBA00022832"/>
    </source>
</evidence>
<dbReference type="GO" id="GO:0071949">
    <property type="term" value="F:FAD binding"/>
    <property type="evidence" value="ECO:0007669"/>
    <property type="project" value="InterPro"/>
</dbReference>
<reference evidence="14 15" key="1">
    <citation type="submission" date="2020-07" db="EMBL/GenBank/DDBJ databases">
        <title>Sequencing the genomes of 1000 actinobacteria strains.</title>
        <authorList>
            <person name="Klenk H.-P."/>
        </authorList>
    </citation>
    <scope>NUCLEOTIDE SEQUENCE [LARGE SCALE GENOMIC DNA]</scope>
    <source>
        <strain evidence="14 15">DSM 26154</strain>
    </source>
</reference>
<dbReference type="SUPFAM" id="SSF56645">
    <property type="entry name" value="Acyl-CoA dehydrogenase NM domain-like"/>
    <property type="match status" value="1"/>
</dbReference>
<dbReference type="InterPro" id="IPR055060">
    <property type="entry name" value="ACOX_C_alpha1"/>
</dbReference>
<dbReference type="GO" id="GO:0055088">
    <property type="term" value="P:lipid homeostasis"/>
    <property type="evidence" value="ECO:0007669"/>
    <property type="project" value="TreeGrafter"/>
</dbReference>
<evidence type="ECO:0000256" key="9">
    <source>
        <dbReference type="ARBA" id="ARBA00023098"/>
    </source>
</evidence>
<dbReference type="InterPro" id="IPR046373">
    <property type="entry name" value="Acyl-CoA_Oxase/DH_mid-dom_sf"/>
</dbReference>
<keyword evidence="5" id="KW-0285">Flavoprotein</keyword>
<dbReference type="GO" id="GO:0005504">
    <property type="term" value="F:fatty acid binding"/>
    <property type="evidence" value="ECO:0007669"/>
    <property type="project" value="TreeGrafter"/>
</dbReference>
<evidence type="ECO:0000256" key="5">
    <source>
        <dbReference type="ARBA" id="ARBA00022630"/>
    </source>
</evidence>
<keyword evidence="8 14" id="KW-0560">Oxidoreductase</keyword>